<dbReference type="EMBL" id="JAIVGD010000005">
    <property type="protein sequence ID" value="KAH0773729.1"/>
    <property type="molecule type" value="Genomic_DNA"/>
</dbReference>
<protein>
    <submittedName>
        <fullName evidence="1">Uncharacterized protein</fullName>
    </submittedName>
</protein>
<keyword evidence="2" id="KW-1185">Reference proteome</keyword>
<dbReference type="Proteomes" id="UP000826656">
    <property type="component" value="Unassembled WGS sequence"/>
</dbReference>
<sequence length="140" mass="14933">MLARGFCFTALSIGLSICSERNGDWGKGMDWWQNGFVWLALLAVGGDSFLKISGFGLSSWRLRGGRVVLLGLRADLVDLGKMMENGGRLVAVSGLYGVRWGLRLFPVRVVAGEEEDGSNNGVSVVSPSGREAVYGCSAMG</sequence>
<reference evidence="1 2" key="1">
    <citation type="journal article" date="2021" name="bioRxiv">
        <title>Chromosome-scale and haplotype-resolved genome assembly of a tetraploid potato cultivar.</title>
        <authorList>
            <person name="Sun H."/>
            <person name="Jiao W.-B."/>
            <person name="Krause K."/>
            <person name="Campoy J.A."/>
            <person name="Goel M."/>
            <person name="Folz-Donahue K."/>
            <person name="Kukat C."/>
            <person name="Huettel B."/>
            <person name="Schneeberger K."/>
        </authorList>
    </citation>
    <scope>NUCLEOTIDE SEQUENCE [LARGE SCALE GENOMIC DNA]</scope>
    <source>
        <strain evidence="1">SolTubOtavaFocal</strain>
        <tissue evidence="1">Leaves</tissue>
    </source>
</reference>
<gene>
    <name evidence="1" type="ORF">KY290_010866</name>
</gene>
<name>A0ABQ7W127_SOLTU</name>
<evidence type="ECO:0000313" key="1">
    <source>
        <dbReference type="EMBL" id="KAH0773729.1"/>
    </source>
</evidence>
<evidence type="ECO:0000313" key="2">
    <source>
        <dbReference type="Proteomes" id="UP000826656"/>
    </source>
</evidence>
<organism evidence="1 2">
    <name type="scientific">Solanum tuberosum</name>
    <name type="common">Potato</name>
    <dbReference type="NCBI Taxonomy" id="4113"/>
    <lineage>
        <taxon>Eukaryota</taxon>
        <taxon>Viridiplantae</taxon>
        <taxon>Streptophyta</taxon>
        <taxon>Embryophyta</taxon>
        <taxon>Tracheophyta</taxon>
        <taxon>Spermatophyta</taxon>
        <taxon>Magnoliopsida</taxon>
        <taxon>eudicotyledons</taxon>
        <taxon>Gunneridae</taxon>
        <taxon>Pentapetalae</taxon>
        <taxon>asterids</taxon>
        <taxon>lamiids</taxon>
        <taxon>Solanales</taxon>
        <taxon>Solanaceae</taxon>
        <taxon>Solanoideae</taxon>
        <taxon>Solaneae</taxon>
        <taxon>Solanum</taxon>
    </lineage>
</organism>
<accession>A0ABQ7W127</accession>
<proteinExistence type="predicted"/>
<comment type="caution">
    <text evidence="1">The sequence shown here is derived from an EMBL/GenBank/DDBJ whole genome shotgun (WGS) entry which is preliminary data.</text>
</comment>